<reference evidence="1 2" key="1">
    <citation type="submission" date="2014-04" db="EMBL/GenBank/DDBJ databases">
        <authorList>
            <person name="Bishop-Lilly K.A."/>
            <person name="Broomall S.M."/>
            <person name="Chain P.S."/>
            <person name="Chertkov O."/>
            <person name="Coyne S.R."/>
            <person name="Daligault H.E."/>
            <person name="Davenport K.W."/>
            <person name="Erkkila T."/>
            <person name="Frey K.G."/>
            <person name="Gibbons H.S."/>
            <person name="Gu W."/>
            <person name="Jaissle J."/>
            <person name="Johnson S.L."/>
            <person name="Koroleva G.I."/>
            <person name="Ladner J.T."/>
            <person name="Lo C.-C."/>
            <person name="Minogue T.D."/>
            <person name="Munk C."/>
            <person name="Palacios G.F."/>
            <person name="Redden C.L."/>
            <person name="Rosenzweig C.N."/>
            <person name="Scholz M.B."/>
            <person name="Teshima H."/>
            <person name="Xu Y."/>
        </authorList>
    </citation>
    <scope>NUCLEOTIDE SEQUENCE [LARGE SCALE GENOMIC DNA]</scope>
    <source>
        <strain evidence="1 2">BHP</strain>
    </source>
</reference>
<accession>A0A090YTP7</accession>
<comment type="caution">
    <text evidence="1">The sequence shown here is derived from an EMBL/GenBank/DDBJ whole genome shotgun (WGS) entry which is preliminary data.</text>
</comment>
<dbReference type="EMBL" id="JMQC01000008">
    <property type="protein sequence ID" value="KFN02234.1"/>
    <property type="molecule type" value="Genomic_DNA"/>
</dbReference>
<dbReference type="AlphaFoldDB" id="A0A090YTP7"/>
<dbReference type="Proteomes" id="UP000029389">
    <property type="component" value="Unassembled WGS sequence"/>
</dbReference>
<sequence length="34" mass="3937">MKITIYFGSHEDQDVRTMDCFLDVEDAEEIVTVS</sequence>
<dbReference type="eggNOG" id="ENOG5030EG7">
    <property type="taxonomic scope" value="Bacteria"/>
</dbReference>
<evidence type="ECO:0000313" key="2">
    <source>
        <dbReference type="Proteomes" id="UP000029389"/>
    </source>
</evidence>
<gene>
    <name evidence="1" type="ORF">DJ93_5081</name>
</gene>
<evidence type="ECO:0000313" key="1">
    <source>
        <dbReference type="EMBL" id="KFN02234.1"/>
    </source>
</evidence>
<proteinExistence type="predicted"/>
<protein>
    <submittedName>
        <fullName evidence="1">Uncharacterized protein</fullName>
    </submittedName>
</protein>
<organism evidence="1 2">
    <name type="scientific">Bacillus clarus</name>
    <dbReference type="NCBI Taxonomy" id="2338372"/>
    <lineage>
        <taxon>Bacteria</taxon>
        <taxon>Bacillati</taxon>
        <taxon>Bacillota</taxon>
        <taxon>Bacilli</taxon>
        <taxon>Bacillales</taxon>
        <taxon>Bacillaceae</taxon>
        <taxon>Bacillus</taxon>
        <taxon>Bacillus cereus group</taxon>
    </lineage>
</organism>
<name>A0A090YTP7_9BACI</name>